<evidence type="ECO:0000313" key="6">
    <source>
        <dbReference type="EMBL" id="NOU51961.1"/>
    </source>
</evidence>
<dbReference type="InterPro" id="IPR016032">
    <property type="entry name" value="Sig_transdc_resp-reg_C-effctor"/>
</dbReference>
<name>A0A849VJR9_9GAMM</name>
<dbReference type="Gene3D" id="1.10.10.10">
    <property type="entry name" value="Winged helix-like DNA-binding domain superfamily/Winged helix DNA-binding domain"/>
    <property type="match status" value="1"/>
</dbReference>
<dbReference type="Pfam" id="PF07676">
    <property type="entry name" value="PD40"/>
    <property type="match status" value="1"/>
</dbReference>
<dbReference type="PANTHER" id="PTHR36842">
    <property type="entry name" value="PROTEIN TOLB HOMOLOG"/>
    <property type="match status" value="1"/>
</dbReference>
<dbReference type="GO" id="GO:0003677">
    <property type="term" value="F:DNA binding"/>
    <property type="evidence" value="ECO:0007669"/>
    <property type="project" value="UniProtKB-UniRule"/>
</dbReference>
<evidence type="ECO:0000256" key="3">
    <source>
        <dbReference type="PROSITE-ProRule" id="PRU01091"/>
    </source>
</evidence>
<dbReference type="Gene3D" id="2.120.10.30">
    <property type="entry name" value="TolB, C-terminal domain"/>
    <property type="match status" value="2"/>
</dbReference>
<dbReference type="CDD" id="cd00383">
    <property type="entry name" value="trans_reg_C"/>
    <property type="match status" value="1"/>
</dbReference>
<dbReference type="InterPro" id="IPR011659">
    <property type="entry name" value="WD40"/>
</dbReference>
<keyword evidence="7" id="KW-1185">Reference proteome</keyword>
<dbReference type="AlphaFoldDB" id="A0A849VJR9"/>
<dbReference type="SUPFAM" id="SSF46894">
    <property type="entry name" value="C-terminal effector domain of the bipartite response regulators"/>
    <property type="match status" value="1"/>
</dbReference>
<keyword evidence="2 3" id="KW-0238">DNA-binding</keyword>
<keyword evidence="4" id="KW-0472">Membrane</keyword>
<organism evidence="6 7">
    <name type="scientific">Pseudoalteromonas caenipelagi</name>
    <dbReference type="NCBI Taxonomy" id="2726988"/>
    <lineage>
        <taxon>Bacteria</taxon>
        <taxon>Pseudomonadati</taxon>
        <taxon>Pseudomonadota</taxon>
        <taxon>Gammaproteobacteria</taxon>
        <taxon>Alteromonadales</taxon>
        <taxon>Pseudoalteromonadaceae</taxon>
        <taxon>Pseudoalteromonas</taxon>
    </lineage>
</organism>
<keyword evidence="4" id="KW-0812">Transmembrane</keyword>
<dbReference type="RefSeq" id="WP_171627018.1">
    <property type="nucleotide sequence ID" value="NZ_JABBPG010000007.1"/>
</dbReference>
<dbReference type="SUPFAM" id="SSF82171">
    <property type="entry name" value="DPP6 N-terminal domain-like"/>
    <property type="match status" value="1"/>
</dbReference>
<evidence type="ECO:0000313" key="7">
    <source>
        <dbReference type="Proteomes" id="UP000586305"/>
    </source>
</evidence>
<comment type="similarity">
    <text evidence="1">Belongs to the TolB family.</text>
</comment>
<dbReference type="InterPro" id="IPR011042">
    <property type="entry name" value="6-blade_b-propeller_TolB-like"/>
</dbReference>
<protein>
    <recommendedName>
        <fullName evidence="5">OmpR/PhoB-type domain-containing protein</fullName>
    </recommendedName>
</protein>
<dbReference type="Proteomes" id="UP000586305">
    <property type="component" value="Unassembled WGS sequence"/>
</dbReference>
<dbReference type="SMART" id="SM00862">
    <property type="entry name" value="Trans_reg_C"/>
    <property type="match status" value="1"/>
</dbReference>
<evidence type="ECO:0000256" key="2">
    <source>
        <dbReference type="ARBA" id="ARBA00023125"/>
    </source>
</evidence>
<evidence type="ECO:0000256" key="4">
    <source>
        <dbReference type="SAM" id="Phobius"/>
    </source>
</evidence>
<accession>A0A849VJR9</accession>
<keyword evidence="4" id="KW-1133">Transmembrane helix</keyword>
<feature type="domain" description="OmpR/PhoB-type" evidence="5">
    <location>
        <begin position="3"/>
        <end position="101"/>
    </location>
</feature>
<comment type="caution">
    <text evidence="6">The sequence shown here is derived from an EMBL/GenBank/DDBJ whole genome shotgun (WGS) entry which is preliminary data.</text>
</comment>
<sequence>MQPVIFYIQDFKIDLSQSLIMQGEQHTKVEPKVLKVLYVLAQHHNEVVTHQALMEQVWQGAEVVPNALQRCIAILRKELGDDAKSPTIIATHPKIGYRLLSEVTWQPAPCEHTKPPTKKHLRALKLTPATFGLVFSTLLLLLITLFWLDTEHLQYSKLSELTRTDAHESHAIYSPNAQYVVFNRYAGGCKSHIWAKELATGKETQLSEDAGQFGAISFTSDGRELVFAAHNTCDKTQANTQTPTQCWALATLDFAQALSHPQTPHKRYQCQAQQLAMPKALANHQYAFLQFNGSRYSLMHYNDLNKTSKTLYSSNEHDIYHFDYSAKRQQFALFAQAKNAQTLLILLDEQGTIQRKIALQSASSHGLFEPLKGVYSAKGEHLLAVNNRKLFKISLTGEVSEIPTPSNRLISVAPHPDKHTLVAIQGSKDIDLARIDLTNNLEQTAPHDLHTVATPYPSLARTPAQERIARFAPNGQSIAFISDQTGQDEIWLWQNSGHAVRLTHRKNHSQIHGYAWSADSQTIAWVESGKLALTSIKSNDLKGFDLKSSVLKAESKFVSTHQPLFSVLSWLDKNTLLVLIKHKLTTHLYQLNINTNTLTPYNIGGVENAWVSHKQLIYSTAQGEVFSSVLEPNLMPARALTQLNGKALLVKNGFIYSVNKQTFDLNQYNLNGQFIHTLKTLKPTAWKVTDLHNEQLLLEQFIGIDQEVVIMN</sequence>
<reference evidence="6 7" key="1">
    <citation type="submission" date="2020-04" db="EMBL/GenBank/DDBJ databases">
        <title>Pseudoalteromonas caenipelagi sp. nov., isolated from a tidal flat.</title>
        <authorList>
            <person name="Park S."/>
            <person name="Yoon J.-H."/>
        </authorList>
    </citation>
    <scope>NUCLEOTIDE SEQUENCE [LARGE SCALE GENOMIC DNA]</scope>
    <source>
        <strain evidence="6 7">JBTF-M23</strain>
    </source>
</reference>
<evidence type="ECO:0000256" key="1">
    <source>
        <dbReference type="ARBA" id="ARBA00009820"/>
    </source>
</evidence>
<dbReference type="PROSITE" id="PS51755">
    <property type="entry name" value="OMPR_PHOB"/>
    <property type="match status" value="1"/>
</dbReference>
<proteinExistence type="inferred from homology"/>
<dbReference type="GO" id="GO:0006355">
    <property type="term" value="P:regulation of DNA-templated transcription"/>
    <property type="evidence" value="ECO:0007669"/>
    <property type="project" value="InterPro"/>
</dbReference>
<feature type="DNA-binding region" description="OmpR/PhoB-type" evidence="3">
    <location>
        <begin position="3"/>
        <end position="101"/>
    </location>
</feature>
<dbReference type="Pfam" id="PF00486">
    <property type="entry name" value="Trans_reg_C"/>
    <property type="match status" value="1"/>
</dbReference>
<evidence type="ECO:0000259" key="5">
    <source>
        <dbReference type="PROSITE" id="PS51755"/>
    </source>
</evidence>
<dbReference type="EMBL" id="JABBPG010000007">
    <property type="protein sequence ID" value="NOU51961.1"/>
    <property type="molecule type" value="Genomic_DNA"/>
</dbReference>
<dbReference type="InterPro" id="IPR036388">
    <property type="entry name" value="WH-like_DNA-bd_sf"/>
</dbReference>
<dbReference type="InterPro" id="IPR001867">
    <property type="entry name" value="OmpR/PhoB-type_DNA-bd"/>
</dbReference>
<gene>
    <name evidence="6" type="ORF">HG263_15620</name>
</gene>
<dbReference type="GO" id="GO:0000160">
    <property type="term" value="P:phosphorelay signal transduction system"/>
    <property type="evidence" value="ECO:0007669"/>
    <property type="project" value="InterPro"/>
</dbReference>
<feature type="transmembrane region" description="Helical" evidence="4">
    <location>
        <begin position="126"/>
        <end position="148"/>
    </location>
</feature>